<dbReference type="AlphaFoldDB" id="A0AAW0BJR4"/>
<comment type="caution">
    <text evidence="2">The sequence shown here is derived from an EMBL/GenBank/DDBJ whole genome shotgun (WGS) entry which is preliminary data.</text>
</comment>
<protein>
    <submittedName>
        <fullName evidence="2">Uncharacterized protein</fullName>
    </submittedName>
</protein>
<organism evidence="2 3">
    <name type="scientific">Paramarasmius palmivorus</name>
    <dbReference type="NCBI Taxonomy" id="297713"/>
    <lineage>
        <taxon>Eukaryota</taxon>
        <taxon>Fungi</taxon>
        <taxon>Dikarya</taxon>
        <taxon>Basidiomycota</taxon>
        <taxon>Agaricomycotina</taxon>
        <taxon>Agaricomycetes</taxon>
        <taxon>Agaricomycetidae</taxon>
        <taxon>Agaricales</taxon>
        <taxon>Marasmiineae</taxon>
        <taxon>Marasmiaceae</taxon>
        <taxon>Paramarasmius</taxon>
    </lineage>
</organism>
<reference evidence="2 3" key="1">
    <citation type="submission" date="2024-01" db="EMBL/GenBank/DDBJ databases">
        <title>A draft genome for a cacao thread blight-causing isolate of Paramarasmius palmivorus.</title>
        <authorList>
            <person name="Baruah I.K."/>
            <person name="Bukari Y."/>
            <person name="Amoako-Attah I."/>
            <person name="Meinhardt L.W."/>
            <person name="Bailey B.A."/>
            <person name="Cohen S.P."/>
        </authorList>
    </citation>
    <scope>NUCLEOTIDE SEQUENCE [LARGE SCALE GENOMIC DNA]</scope>
    <source>
        <strain evidence="2 3">GH-12</strain>
    </source>
</reference>
<name>A0AAW0BJR4_9AGAR</name>
<proteinExistence type="predicted"/>
<evidence type="ECO:0000313" key="2">
    <source>
        <dbReference type="EMBL" id="KAK7026411.1"/>
    </source>
</evidence>
<sequence>MDNQREQDEDRGSVERSPDSSESNDSDRRDLSVHLQLEGADYHGVADFDMYITLNPDLEWDELYRLVMQARLHHDPIGLSVLSGGDFDGDIAYPMVGSEAQSTQNRFLSGGDFDGDIGIIVAQSDGDDIVDALSVLSLQHGDVD</sequence>
<gene>
    <name evidence="2" type="ORF">VNI00_015646</name>
</gene>
<keyword evidence="3" id="KW-1185">Reference proteome</keyword>
<evidence type="ECO:0000313" key="3">
    <source>
        <dbReference type="Proteomes" id="UP001383192"/>
    </source>
</evidence>
<dbReference type="EMBL" id="JAYKXP010000105">
    <property type="protein sequence ID" value="KAK7026411.1"/>
    <property type="molecule type" value="Genomic_DNA"/>
</dbReference>
<feature type="region of interest" description="Disordered" evidence="1">
    <location>
        <begin position="1"/>
        <end position="29"/>
    </location>
</feature>
<evidence type="ECO:0000256" key="1">
    <source>
        <dbReference type="SAM" id="MobiDB-lite"/>
    </source>
</evidence>
<dbReference type="Proteomes" id="UP001383192">
    <property type="component" value="Unassembled WGS sequence"/>
</dbReference>
<accession>A0AAW0BJR4</accession>